<keyword evidence="7" id="KW-0539">Nucleus</keyword>
<dbReference type="Pfam" id="PF00096">
    <property type="entry name" value="zf-C2H2"/>
    <property type="match status" value="1"/>
</dbReference>
<dbReference type="Gene3D" id="1.10.10.10">
    <property type="entry name" value="Winged helix-like DNA-binding domain superfamily/Winged helix DNA-binding domain"/>
    <property type="match status" value="1"/>
</dbReference>
<evidence type="ECO:0000259" key="10">
    <source>
        <dbReference type="PROSITE" id="PS51504"/>
    </source>
</evidence>
<dbReference type="RefSeq" id="XP_046600414.1">
    <property type="nucleotide sequence ID" value="XM_046744458.1"/>
</dbReference>
<dbReference type="PROSITE" id="PS51504">
    <property type="entry name" value="H15"/>
    <property type="match status" value="1"/>
</dbReference>
<keyword evidence="6" id="KW-0238">DNA-binding</keyword>
<dbReference type="GeneID" id="124295217"/>
<proteinExistence type="predicted"/>
<dbReference type="Pfam" id="PF00538">
    <property type="entry name" value="Linker_histone"/>
    <property type="match status" value="1"/>
</dbReference>
<dbReference type="Gene3D" id="3.30.160.60">
    <property type="entry name" value="Classic Zinc Finger"/>
    <property type="match status" value="2"/>
</dbReference>
<dbReference type="InterPro" id="IPR036236">
    <property type="entry name" value="Znf_C2H2_sf"/>
</dbReference>
<evidence type="ECO:0000313" key="11">
    <source>
        <dbReference type="Proteomes" id="UP000829291"/>
    </source>
</evidence>
<dbReference type="PANTHER" id="PTHR24381">
    <property type="entry name" value="ZINC FINGER PROTEIN"/>
    <property type="match status" value="1"/>
</dbReference>
<dbReference type="PROSITE" id="PS00028">
    <property type="entry name" value="ZINC_FINGER_C2H2_1"/>
    <property type="match status" value="2"/>
</dbReference>
<feature type="domain" description="H15" evidence="10">
    <location>
        <begin position="35"/>
        <end position="110"/>
    </location>
</feature>
<keyword evidence="11" id="KW-1185">Reference proteome</keyword>
<accession>A0ABM3GJI2</accession>
<dbReference type="InterPro" id="IPR036388">
    <property type="entry name" value="WH-like_DNA-bd_sf"/>
</dbReference>
<evidence type="ECO:0000256" key="6">
    <source>
        <dbReference type="ARBA" id="ARBA00023125"/>
    </source>
</evidence>
<evidence type="ECO:0000256" key="1">
    <source>
        <dbReference type="ARBA" id="ARBA00004123"/>
    </source>
</evidence>
<name>A0ABM3GJI2_NEOLC</name>
<keyword evidence="4 8" id="KW-0863">Zinc-finger</keyword>
<feature type="domain" description="C2H2-type" evidence="9">
    <location>
        <begin position="921"/>
        <end position="948"/>
    </location>
</feature>
<dbReference type="SMART" id="SM00526">
    <property type="entry name" value="H15"/>
    <property type="match status" value="1"/>
</dbReference>
<comment type="subcellular location">
    <subcellularLocation>
        <location evidence="1">Nucleus</location>
    </subcellularLocation>
</comment>
<keyword evidence="2" id="KW-0479">Metal-binding</keyword>
<sequence length="977" mass="112691">MGDQQILVGHKKPSEVQKTYFGQKPVTPKKVKVLPQCTLKDMIYKALETSSNLRGIRPRDIKKFIDVKYNISLDSQHILKAIQAGITNGEILQIKRNGSKVPVRRYRLSKYTKPKVHCAAQKNKTPVPSVKSINFNEQRKNKTTDTEAMDKMIFGEIKMENDEELELAQIVDRNVYLVDNWSEIDSLKYVQPVNAQKPKPINRIINAQPANDQRLESKVQIKNSSRLFNTGSNAIDAAEIDSMISHALHSPPNSSGILLNEIVEFLGKHYGIDEQRSLPYIQGYLKYSVKKGVLFKNGNRYKKTRTVGKIDSYTSTQKHAESNIVDVTTNRETGAYNHLSINAVNFPANAVYLPEFKLEPEDREIESRSEPLLDGKELQLVRTNNVIQSNEKKRRAANITKCKFQVKSKNLPAKHCVSTIEPMKKRSLTGIAAQCNIQLGKKKLEQFTGVNIMSAQFIEVEDLFIKQELADEEANEESSTSFGEHGTRVENWIQQGYSNFRIEQASSYNGTYKQSVNKSRSTGYDDFQIYRVQQQKKNTAKSLSEMSEKPLFTREMLEMISNFNPHSISKESMFSIDEIREYISWCPMSFVDNQDASMADLFWKQVELENNVSCLRLTSNEVTSSDSLDCRACGFQLKFGVSYCNTCLLQVENTMRNCNICHLICNRGDVFYKHFIWEHTPLLHEINQVPPSPAIDNIQKLLNTLVKNNLFRCRLCAFSTNRIQVFDVHLIDYHTLKQTVFPQLPEVSEPENVFIFRDEVTNTCCHKCKECDFMCNRREFMVQHILDGHIIGEDESYEDWFFRISNYEERMINQKPRRDAADLKIYSGLCDVCGKFFNNVLHHIERHRLNFKQNNIQDRDNTVLNTVKESTSFTNGVLTYSKQPRKKKKSLNPVLCYICGKILCGTHTFHQHMRIHTTVMYDCNVCGKQFNRQSNLITHRRVHTREKPFECDICKMVFGYKCSIKGHIENVHSETVK</sequence>
<feature type="domain" description="C2H2-type" evidence="9">
    <location>
        <begin position="949"/>
        <end position="977"/>
    </location>
</feature>
<evidence type="ECO:0000256" key="8">
    <source>
        <dbReference type="PROSITE-ProRule" id="PRU00042"/>
    </source>
</evidence>
<dbReference type="SMART" id="SM00355">
    <property type="entry name" value="ZnF_C2H2"/>
    <property type="match status" value="7"/>
</dbReference>
<reference evidence="12" key="1">
    <citation type="submission" date="2025-08" db="UniProtKB">
        <authorList>
            <consortium name="RefSeq"/>
        </authorList>
    </citation>
    <scope>IDENTIFICATION</scope>
    <source>
        <tissue evidence="12">Thorax and Abdomen</tissue>
    </source>
</reference>
<dbReference type="InterPro" id="IPR013087">
    <property type="entry name" value="Znf_C2H2_type"/>
</dbReference>
<keyword evidence="3" id="KW-0677">Repeat</keyword>
<keyword evidence="5" id="KW-0862">Zinc</keyword>
<evidence type="ECO:0000256" key="3">
    <source>
        <dbReference type="ARBA" id="ARBA00022737"/>
    </source>
</evidence>
<evidence type="ECO:0000256" key="5">
    <source>
        <dbReference type="ARBA" id="ARBA00022833"/>
    </source>
</evidence>
<evidence type="ECO:0000256" key="4">
    <source>
        <dbReference type="ARBA" id="ARBA00022771"/>
    </source>
</evidence>
<dbReference type="InterPro" id="IPR005818">
    <property type="entry name" value="Histone_H1/H5_H15"/>
</dbReference>
<evidence type="ECO:0000256" key="7">
    <source>
        <dbReference type="ARBA" id="ARBA00023242"/>
    </source>
</evidence>
<dbReference type="Proteomes" id="UP000829291">
    <property type="component" value="Chromosome 6"/>
</dbReference>
<protein>
    <submittedName>
        <fullName evidence="12">Uncharacterized protein LOC124295217</fullName>
    </submittedName>
</protein>
<organism evidence="11 12">
    <name type="scientific">Neodiprion lecontei</name>
    <name type="common">Redheaded pine sawfly</name>
    <dbReference type="NCBI Taxonomy" id="441921"/>
    <lineage>
        <taxon>Eukaryota</taxon>
        <taxon>Metazoa</taxon>
        <taxon>Ecdysozoa</taxon>
        <taxon>Arthropoda</taxon>
        <taxon>Hexapoda</taxon>
        <taxon>Insecta</taxon>
        <taxon>Pterygota</taxon>
        <taxon>Neoptera</taxon>
        <taxon>Endopterygota</taxon>
        <taxon>Hymenoptera</taxon>
        <taxon>Tenthredinoidea</taxon>
        <taxon>Diprionidae</taxon>
        <taxon>Diprioninae</taxon>
        <taxon>Neodiprion</taxon>
    </lineage>
</organism>
<dbReference type="PANTHER" id="PTHR24381:SF390">
    <property type="entry name" value="ZINC FINGER PROTEIN 37 HOMOLOG"/>
    <property type="match status" value="1"/>
</dbReference>
<evidence type="ECO:0000256" key="2">
    <source>
        <dbReference type="ARBA" id="ARBA00022723"/>
    </source>
</evidence>
<dbReference type="SUPFAM" id="SSF57667">
    <property type="entry name" value="beta-beta-alpha zinc fingers"/>
    <property type="match status" value="2"/>
</dbReference>
<evidence type="ECO:0000259" key="9">
    <source>
        <dbReference type="PROSITE" id="PS50157"/>
    </source>
</evidence>
<evidence type="ECO:0000313" key="12">
    <source>
        <dbReference type="RefSeq" id="XP_046600414.1"/>
    </source>
</evidence>
<dbReference type="PROSITE" id="PS50157">
    <property type="entry name" value="ZINC_FINGER_C2H2_2"/>
    <property type="match status" value="2"/>
</dbReference>
<gene>
    <name evidence="12" type="primary">LOC124295217</name>
</gene>